<feature type="transmembrane region" description="Helical" evidence="7">
    <location>
        <begin position="173"/>
        <end position="196"/>
    </location>
</feature>
<dbReference type="PANTHER" id="PTHR30193:SF41">
    <property type="entry name" value="DIACETYLCHITOBIOSE UPTAKE SYSTEM PERMEASE PROTEIN NGCF"/>
    <property type="match status" value="1"/>
</dbReference>
<dbReference type="Pfam" id="PF00528">
    <property type="entry name" value="BPD_transp_1"/>
    <property type="match status" value="1"/>
</dbReference>
<reference evidence="9" key="1">
    <citation type="submission" date="2021-12" db="EMBL/GenBank/DDBJ databases">
        <authorList>
            <person name="Criscuolo A."/>
        </authorList>
    </citation>
    <scope>NUCLEOTIDE SEQUENCE</scope>
    <source>
        <strain evidence="9">CIP111894</strain>
    </source>
</reference>
<keyword evidence="6 7" id="KW-0472">Membrane</keyword>
<dbReference type="EMBL" id="CAKMAB010000018">
    <property type="protein sequence ID" value="CAH1057253.1"/>
    <property type="molecule type" value="Genomic_DNA"/>
</dbReference>
<dbReference type="RefSeq" id="WP_234535797.1">
    <property type="nucleotide sequence ID" value="NZ_CAKMAB010000018.1"/>
</dbReference>
<evidence type="ECO:0000313" key="9">
    <source>
        <dbReference type="EMBL" id="CAH1057253.1"/>
    </source>
</evidence>
<dbReference type="InterPro" id="IPR035906">
    <property type="entry name" value="MetI-like_sf"/>
</dbReference>
<evidence type="ECO:0000313" key="10">
    <source>
        <dbReference type="Proteomes" id="UP000838749"/>
    </source>
</evidence>
<dbReference type="Gene3D" id="1.10.3720.10">
    <property type="entry name" value="MetI-like"/>
    <property type="match status" value="1"/>
</dbReference>
<keyword evidence="3" id="KW-1003">Cell membrane</keyword>
<evidence type="ECO:0000256" key="3">
    <source>
        <dbReference type="ARBA" id="ARBA00022475"/>
    </source>
</evidence>
<evidence type="ECO:0000256" key="1">
    <source>
        <dbReference type="ARBA" id="ARBA00004651"/>
    </source>
</evidence>
<feature type="transmembrane region" description="Helical" evidence="7">
    <location>
        <begin position="124"/>
        <end position="144"/>
    </location>
</feature>
<feature type="transmembrane region" description="Helical" evidence="7">
    <location>
        <begin position="283"/>
        <end position="303"/>
    </location>
</feature>
<protein>
    <submittedName>
        <fullName evidence="9">L-arabinose transport system permease protein AraP</fullName>
    </submittedName>
</protein>
<feature type="transmembrane region" description="Helical" evidence="7">
    <location>
        <begin position="228"/>
        <end position="247"/>
    </location>
</feature>
<evidence type="ECO:0000256" key="6">
    <source>
        <dbReference type="ARBA" id="ARBA00023136"/>
    </source>
</evidence>
<comment type="caution">
    <text evidence="9">The sequence shown here is derived from an EMBL/GenBank/DDBJ whole genome shotgun (WGS) entry which is preliminary data.</text>
</comment>
<feature type="domain" description="ABC transmembrane type-1" evidence="8">
    <location>
        <begin position="87"/>
        <end position="300"/>
    </location>
</feature>
<comment type="subcellular location">
    <subcellularLocation>
        <location evidence="1 7">Cell membrane</location>
        <topology evidence="1 7">Multi-pass membrane protein</topology>
    </subcellularLocation>
</comment>
<dbReference type="SUPFAM" id="SSF161098">
    <property type="entry name" value="MetI-like"/>
    <property type="match status" value="1"/>
</dbReference>
<evidence type="ECO:0000256" key="7">
    <source>
        <dbReference type="RuleBase" id="RU363032"/>
    </source>
</evidence>
<dbReference type="Proteomes" id="UP000838749">
    <property type="component" value="Unassembled WGS sequence"/>
</dbReference>
<accession>A0ABN8FGT8</accession>
<feature type="transmembrane region" description="Helical" evidence="7">
    <location>
        <begin position="24"/>
        <end position="46"/>
    </location>
</feature>
<dbReference type="CDD" id="cd06261">
    <property type="entry name" value="TM_PBP2"/>
    <property type="match status" value="1"/>
</dbReference>
<keyword evidence="2 7" id="KW-0813">Transport</keyword>
<gene>
    <name evidence="9" type="primary">araP_2</name>
    <name evidence="9" type="ORF">PAECIP111894_03411</name>
</gene>
<evidence type="ECO:0000256" key="2">
    <source>
        <dbReference type="ARBA" id="ARBA00022448"/>
    </source>
</evidence>
<organism evidence="9 10">
    <name type="scientific">Paenibacillus pseudetheri</name>
    <dbReference type="NCBI Taxonomy" id="2897682"/>
    <lineage>
        <taxon>Bacteria</taxon>
        <taxon>Bacillati</taxon>
        <taxon>Bacillota</taxon>
        <taxon>Bacilli</taxon>
        <taxon>Bacillales</taxon>
        <taxon>Paenibacillaceae</taxon>
        <taxon>Paenibacillus</taxon>
    </lineage>
</organism>
<name>A0ABN8FGT8_9BACL</name>
<keyword evidence="10" id="KW-1185">Reference proteome</keyword>
<dbReference type="PANTHER" id="PTHR30193">
    <property type="entry name" value="ABC TRANSPORTER PERMEASE PROTEIN"/>
    <property type="match status" value="1"/>
</dbReference>
<evidence type="ECO:0000259" key="8">
    <source>
        <dbReference type="PROSITE" id="PS50928"/>
    </source>
</evidence>
<feature type="transmembrane region" description="Helical" evidence="7">
    <location>
        <begin position="91"/>
        <end position="112"/>
    </location>
</feature>
<sequence>MIGKTTELNPLTTKKKKGYPVRRLFRDWSSWILIVPTLFAFFFFSWQPLVKGIVLSFFNTEGYNAVSFAGLQNYKDVIQNSAFQQTLTNSFVYVFWSLLIGFAVPIIVAVVINELRHGKSFFRFSVFFPSMVPGIAASMLWMFLFEPGKGGVLNIMLSALGFPVQQWLQDPDMTIMLIIFTITWRNFGGTVLLYLASLQSINHDLYEAASIDGANVWRRFKSITIPQISSMIGLMMILQISGVFQIFNEPLVMTEGGPNNASMTLMLQSYYYAFRSFEAGHSMALGVITFLVLMVLTIIYFRLDKKLNRE</sequence>
<proteinExistence type="inferred from homology"/>
<dbReference type="InterPro" id="IPR000515">
    <property type="entry name" value="MetI-like"/>
</dbReference>
<evidence type="ECO:0000256" key="5">
    <source>
        <dbReference type="ARBA" id="ARBA00022989"/>
    </source>
</evidence>
<dbReference type="PROSITE" id="PS50928">
    <property type="entry name" value="ABC_TM1"/>
    <property type="match status" value="1"/>
</dbReference>
<keyword evidence="5 7" id="KW-1133">Transmembrane helix</keyword>
<evidence type="ECO:0000256" key="4">
    <source>
        <dbReference type="ARBA" id="ARBA00022692"/>
    </source>
</evidence>
<keyword evidence="4 7" id="KW-0812">Transmembrane</keyword>
<dbReference type="InterPro" id="IPR051393">
    <property type="entry name" value="ABC_transporter_permease"/>
</dbReference>
<comment type="similarity">
    <text evidence="7">Belongs to the binding-protein-dependent transport system permease family.</text>
</comment>